<gene>
    <name evidence="2" type="ORF">SAMN05421877_11638</name>
</gene>
<dbReference type="RefSeq" id="WP_103907823.1">
    <property type="nucleotide sequence ID" value="NZ_CP049246.1"/>
</dbReference>
<keyword evidence="1" id="KW-0472">Membrane</keyword>
<organism evidence="2 3">
    <name type="scientific">Sphingobacterium lactis</name>
    <dbReference type="NCBI Taxonomy" id="797291"/>
    <lineage>
        <taxon>Bacteria</taxon>
        <taxon>Pseudomonadati</taxon>
        <taxon>Bacteroidota</taxon>
        <taxon>Sphingobacteriia</taxon>
        <taxon>Sphingobacteriales</taxon>
        <taxon>Sphingobacteriaceae</taxon>
        <taxon>Sphingobacterium</taxon>
    </lineage>
</organism>
<dbReference type="OrthoDB" id="793776at2"/>
<evidence type="ECO:0000256" key="1">
    <source>
        <dbReference type="SAM" id="Phobius"/>
    </source>
</evidence>
<keyword evidence="3" id="KW-1185">Reference proteome</keyword>
<name>A0A1H6CJP2_9SPHI</name>
<evidence type="ECO:0000313" key="3">
    <source>
        <dbReference type="Proteomes" id="UP000236731"/>
    </source>
</evidence>
<proteinExistence type="predicted"/>
<keyword evidence="1" id="KW-1133">Transmembrane helix</keyword>
<dbReference type="Proteomes" id="UP000236731">
    <property type="component" value="Unassembled WGS sequence"/>
</dbReference>
<reference evidence="3" key="1">
    <citation type="submission" date="2016-10" db="EMBL/GenBank/DDBJ databases">
        <authorList>
            <person name="Varghese N."/>
            <person name="Submissions S."/>
        </authorList>
    </citation>
    <scope>NUCLEOTIDE SEQUENCE [LARGE SCALE GENOMIC DNA]</scope>
    <source>
        <strain evidence="3">DSM 22361</strain>
    </source>
</reference>
<feature type="transmembrane region" description="Helical" evidence="1">
    <location>
        <begin position="6"/>
        <end position="22"/>
    </location>
</feature>
<protein>
    <submittedName>
        <fullName evidence="2">Uncharacterized protein</fullName>
    </submittedName>
</protein>
<dbReference type="AlphaFoldDB" id="A0A1H6CJP2"/>
<dbReference type="EMBL" id="FNUT01000016">
    <property type="protein sequence ID" value="SEG73138.1"/>
    <property type="molecule type" value="Genomic_DNA"/>
</dbReference>
<accession>A0A1H6CJP2</accession>
<keyword evidence="1" id="KW-0812">Transmembrane</keyword>
<evidence type="ECO:0000313" key="2">
    <source>
        <dbReference type="EMBL" id="SEG73138.1"/>
    </source>
</evidence>
<sequence>MSTIIYIVIVLIVSCILVCIFSKSRSASGRPIFAESNFEPHPNDKAILVNGPIYSNVKDACYDFCDMYNVDDYVVLIKLIRIDPETTLLLFPYEIDFLHFVNLVNHLQAPTNQQYHATVTGWLTTRGSDKWINARTANKRAMLISGQHEIDQDRVYFITMDGIAYQFTLSQNIALETNNSPITYTQAEINIENYEGRRGELIAFRPTE</sequence>